<dbReference type="InterPro" id="IPR012406">
    <property type="entry name" value="UreE"/>
</dbReference>
<evidence type="ECO:0000256" key="2">
    <source>
        <dbReference type="ARBA" id="ARBA00022490"/>
    </source>
</evidence>
<dbReference type="GO" id="GO:0051082">
    <property type="term" value="F:unfolded protein binding"/>
    <property type="evidence" value="ECO:0007669"/>
    <property type="project" value="UniProtKB-UniRule"/>
</dbReference>
<keyword evidence="2 5" id="KW-0963">Cytoplasm</keyword>
<comment type="subcellular location">
    <subcellularLocation>
        <location evidence="1 5">Cytoplasm</location>
    </subcellularLocation>
</comment>
<evidence type="ECO:0000259" key="6">
    <source>
        <dbReference type="SMART" id="SM00988"/>
    </source>
</evidence>
<keyword evidence="8" id="KW-1185">Reference proteome</keyword>
<dbReference type="InterPro" id="IPR007864">
    <property type="entry name" value="UreE_C_dom"/>
</dbReference>
<dbReference type="STRING" id="39060.SAMN05660706_13228"/>
<gene>
    <name evidence="5" type="primary">ureE</name>
    <name evidence="7" type="ORF">SAMN05660706_13228</name>
</gene>
<dbReference type="RefSeq" id="WP_092486619.1">
    <property type="nucleotide sequence ID" value="NZ_FOYM01000032.1"/>
</dbReference>
<dbReference type="Gene3D" id="3.30.70.790">
    <property type="entry name" value="UreE, C-terminal domain"/>
    <property type="match status" value="1"/>
</dbReference>
<evidence type="ECO:0000313" key="8">
    <source>
        <dbReference type="Proteomes" id="UP000199584"/>
    </source>
</evidence>
<dbReference type="SMART" id="SM00988">
    <property type="entry name" value="UreE_N"/>
    <property type="match status" value="1"/>
</dbReference>
<dbReference type="AlphaFoldDB" id="A0A1I6E9Z6"/>
<dbReference type="SUPFAM" id="SSF69287">
    <property type="entry name" value="Urease metallochaperone UreE, N-terminal domain"/>
    <property type="match status" value="1"/>
</dbReference>
<evidence type="ECO:0000313" key="7">
    <source>
        <dbReference type="EMBL" id="SFR14583.1"/>
    </source>
</evidence>
<dbReference type="GO" id="GO:0016151">
    <property type="term" value="F:nickel cation binding"/>
    <property type="evidence" value="ECO:0007669"/>
    <property type="project" value="UniProtKB-UniRule"/>
</dbReference>
<dbReference type="GO" id="GO:0019627">
    <property type="term" value="P:urea metabolic process"/>
    <property type="evidence" value="ECO:0007669"/>
    <property type="project" value="InterPro"/>
</dbReference>
<dbReference type="InterPro" id="IPR036118">
    <property type="entry name" value="UreE_N_sf"/>
</dbReference>
<feature type="domain" description="UreE urease accessory N-terminal" evidence="6">
    <location>
        <begin position="6"/>
        <end position="69"/>
    </location>
</feature>
<reference evidence="8" key="1">
    <citation type="submission" date="2016-10" db="EMBL/GenBank/DDBJ databases">
        <authorList>
            <person name="Varghese N."/>
            <person name="Submissions S."/>
        </authorList>
    </citation>
    <scope>NUCLEOTIDE SEQUENCE [LARGE SCALE GENOMIC DNA]</scope>
    <source>
        <strain evidence="8">DSM 3669</strain>
    </source>
</reference>
<accession>A0A1I6E9Z6</accession>
<keyword evidence="4 5" id="KW-0143">Chaperone</keyword>
<dbReference type="Proteomes" id="UP000199584">
    <property type="component" value="Unassembled WGS sequence"/>
</dbReference>
<sequence>MLIENIVHDLNEQDLGDLERDYIAIEWYEVEKKVLHKVSRNGLGIGIRNHEGRPLRDGAILWHDAHRALIVEILPCDCIALKPNTMSEMAKACYEIGNRHAPLFMEDGELLTPFDAPLFNVLEKYGFAVYRKTAKLKTPLGGYKHEHSHGHLHGHS</sequence>
<dbReference type="EMBL" id="FOYM01000032">
    <property type="protein sequence ID" value="SFR14583.1"/>
    <property type="molecule type" value="Genomic_DNA"/>
</dbReference>
<protein>
    <recommendedName>
        <fullName evidence="5">Urease accessory protein UreE</fullName>
    </recommendedName>
</protein>
<evidence type="ECO:0000256" key="5">
    <source>
        <dbReference type="HAMAP-Rule" id="MF_00822"/>
    </source>
</evidence>
<comment type="similarity">
    <text evidence="5">Belongs to the UreE family.</text>
</comment>
<dbReference type="InterPro" id="IPR004029">
    <property type="entry name" value="UreE_N"/>
</dbReference>
<dbReference type="CDD" id="cd00571">
    <property type="entry name" value="UreE"/>
    <property type="match status" value="1"/>
</dbReference>
<dbReference type="Gene3D" id="2.60.260.20">
    <property type="entry name" value="Urease metallochaperone UreE, N-terminal domain"/>
    <property type="match status" value="1"/>
</dbReference>
<dbReference type="Pfam" id="PF05194">
    <property type="entry name" value="UreE_C"/>
    <property type="match status" value="1"/>
</dbReference>
<evidence type="ECO:0000256" key="1">
    <source>
        <dbReference type="ARBA" id="ARBA00004496"/>
    </source>
</evidence>
<dbReference type="GO" id="GO:0005737">
    <property type="term" value="C:cytoplasm"/>
    <property type="evidence" value="ECO:0007669"/>
    <property type="project" value="UniProtKB-SubCell"/>
</dbReference>
<keyword evidence="3 5" id="KW-0533">Nickel</keyword>
<dbReference type="GO" id="GO:0006457">
    <property type="term" value="P:protein folding"/>
    <property type="evidence" value="ECO:0007669"/>
    <property type="project" value="InterPro"/>
</dbReference>
<organism evidence="7 8">
    <name type="scientific">Desulfoscipio geothermicus DSM 3669</name>
    <dbReference type="NCBI Taxonomy" id="1121426"/>
    <lineage>
        <taxon>Bacteria</taxon>
        <taxon>Bacillati</taxon>
        <taxon>Bacillota</taxon>
        <taxon>Clostridia</taxon>
        <taxon>Eubacteriales</taxon>
        <taxon>Desulfallaceae</taxon>
        <taxon>Desulfoscipio</taxon>
    </lineage>
</organism>
<proteinExistence type="inferred from homology"/>
<dbReference type="Pfam" id="PF02814">
    <property type="entry name" value="UreE_N"/>
    <property type="match status" value="1"/>
</dbReference>
<dbReference type="OrthoDB" id="9810882at2"/>
<dbReference type="PIRSF" id="PIRSF036402">
    <property type="entry name" value="Ureas_acces_UreE"/>
    <property type="match status" value="1"/>
</dbReference>
<name>A0A1I6E9Z6_9FIRM</name>
<dbReference type="GO" id="GO:0065003">
    <property type="term" value="P:protein-containing complex assembly"/>
    <property type="evidence" value="ECO:0007669"/>
    <property type="project" value="InterPro"/>
</dbReference>
<dbReference type="SUPFAM" id="SSF69737">
    <property type="entry name" value="Urease metallochaperone UreE, C-terminal domain"/>
    <property type="match status" value="1"/>
</dbReference>
<evidence type="ECO:0000256" key="4">
    <source>
        <dbReference type="ARBA" id="ARBA00023186"/>
    </source>
</evidence>
<evidence type="ECO:0000256" key="3">
    <source>
        <dbReference type="ARBA" id="ARBA00022596"/>
    </source>
</evidence>
<comment type="function">
    <text evidence="5">Involved in urease metallocenter assembly. Binds nickel. Probably functions as a nickel donor during metallocenter assembly.</text>
</comment>
<dbReference type="HAMAP" id="MF_00822">
    <property type="entry name" value="UreE"/>
    <property type="match status" value="1"/>
</dbReference>